<evidence type="ECO:0000313" key="1">
    <source>
        <dbReference type="EMBL" id="GGD37538.1"/>
    </source>
</evidence>
<evidence type="ECO:0000313" key="2">
    <source>
        <dbReference type="Proteomes" id="UP000598997"/>
    </source>
</evidence>
<sequence length="114" mass="11908">MLVAGLPYPISGGGTPTPTPASSVWTLDTTWTPASSPTDEHDMILSQDRDELLIIVDGVTAGSYVRGYVSTDGGSTFFGGSTDYQPITNDGFLSGVRGELFFMAGAGLRTAVQN</sequence>
<dbReference type="AlphaFoldDB" id="A0A917DG84"/>
<dbReference type="EMBL" id="BMIO01000003">
    <property type="protein sequence ID" value="GGD37538.1"/>
    <property type="molecule type" value="Genomic_DNA"/>
</dbReference>
<keyword evidence="2" id="KW-1185">Reference proteome</keyword>
<name>A0A917DG84_9SPHN</name>
<comment type="caution">
    <text evidence="1">The sequence shown here is derived from an EMBL/GenBank/DDBJ whole genome shotgun (WGS) entry which is preliminary data.</text>
</comment>
<gene>
    <name evidence="1" type="ORF">GCM10010989_09620</name>
</gene>
<organism evidence="1 2">
    <name type="scientific">Croceicoccus pelagius</name>
    <dbReference type="NCBI Taxonomy" id="1703341"/>
    <lineage>
        <taxon>Bacteria</taxon>
        <taxon>Pseudomonadati</taxon>
        <taxon>Pseudomonadota</taxon>
        <taxon>Alphaproteobacteria</taxon>
        <taxon>Sphingomonadales</taxon>
        <taxon>Erythrobacteraceae</taxon>
        <taxon>Croceicoccus</taxon>
    </lineage>
</organism>
<reference evidence="1 2" key="1">
    <citation type="journal article" date="2014" name="Int. J. Syst. Evol. Microbiol.">
        <title>Complete genome sequence of Corynebacterium casei LMG S-19264T (=DSM 44701T), isolated from a smear-ripened cheese.</title>
        <authorList>
            <consortium name="US DOE Joint Genome Institute (JGI-PGF)"/>
            <person name="Walter F."/>
            <person name="Albersmeier A."/>
            <person name="Kalinowski J."/>
            <person name="Ruckert C."/>
        </authorList>
    </citation>
    <scope>NUCLEOTIDE SEQUENCE [LARGE SCALE GENOMIC DNA]</scope>
    <source>
        <strain evidence="1 2">CGMCC 1.15358</strain>
    </source>
</reference>
<accession>A0A917DG84</accession>
<protein>
    <submittedName>
        <fullName evidence="1">Uncharacterized protein</fullName>
    </submittedName>
</protein>
<proteinExistence type="predicted"/>
<dbReference type="Proteomes" id="UP000598997">
    <property type="component" value="Unassembled WGS sequence"/>
</dbReference>